<evidence type="ECO:0000313" key="6">
    <source>
        <dbReference type="Proteomes" id="UP000576480"/>
    </source>
</evidence>
<dbReference type="Pfam" id="PF01266">
    <property type="entry name" value="DAO"/>
    <property type="match status" value="1"/>
</dbReference>
<dbReference type="EMBL" id="BLSB01000004">
    <property type="protein sequence ID" value="GFP34372.1"/>
    <property type="molecule type" value="Genomic_DNA"/>
</dbReference>
<dbReference type="Proteomes" id="UP000568877">
    <property type="component" value="Unassembled WGS sequence"/>
</dbReference>
<comment type="caution">
    <text evidence="4">The sequence shown here is derived from an EMBL/GenBank/DDBJ whole genome shotgun (WGS) entry which is preliminary data.</text>
</comment>
<accession>A0A6V8PP08</accession>
<dbReference type="PIRSF" id="PIRSF038984">
    <property type="entry name" value="FAD_binding_protein"/>
    <property type="match status" value="1"/>
</dbReference>
<dbReference type="InterPro" id="IPR036188">
    <property type="entry name" value="FAD/NAD-bd_sf"/>
</dbReference>
<dbReference type="SUPFAM" id="SSF51905">
    <property type="entry name" value="FAD/NAD(P)-binding domain"/>
    <property type="match status" value="1"/>
</dbReference>
<evidence type="ECO:0000313" key="5">
    <source>
        <dbReference type="Proteomes" id="UP000568877"/>
    </source>
</evidence>
<evidence type="ECO:0000313" key="4">
    <source>
        <dbReference type="EMBL" id="GFP34372.1"/>
    </source>
</evidence>
<dbReference type="PANTHER" id="PTHR43106">
    <property type="entry name" value="DEHYDROGENASE-RELATED"/>
    <property type="match status" value="1"/>
</dbReference>
<dbReference type="AlphaFoldDB" id="A0A6V8PP08"/>
<dbReference type="PANTHER" id="PTHR43106:SF1">
    <property type="entry name" value="DEHYDROGENASE-RELATED"/>
    <property type="match status" value="1"/>
</dbReference>
<dbReference type="Gene3D" id="3.50.50.60">
    <property type="entry name" value="FAD/NAD(P)-binding domain"/>
    <property type="match status" value="2"/>
</dbReference>
<dbReference type="InterPro" id="IPR049516">
    <property type="entry name" value="FAD-depend_C"/>
</dbReference>
<evidence type="ECO:0000259" key="1">
    <source>
        <dbReference type="Pfam" id="PF01266"/>
    </source>
</evidence>
<dbReference type="InterPro" id="IPR028348">
    <property type="entry name" value="FAD-binding_protein"/>
</dbReference>
<gene>
    <name evidence="3" type="ORF">HKBW3S42_00598</name>
    <name evidence="4" type="ORF">HKBW3S43_00166</name>
</gene>
<dbReference type="EMBL" id="BLSA01000053">
    <property type="protein sequence ID" value="GFP32292.1"/>
    <property type="molecule type" value="Genomic_DNA"/>
</dbReference>
<feature type="domain" description="FAD-dependent protein C-terminal" evidence="2">
    <location>
        <begin position="259"/>
        <end position="407"/>
    </location>
</feature>
<dbReference type="PRINTS" id="PR00368">
    <property type="entry name" value="FADPNR"/>
</dbReference>
<organism evidence="4 6">
    <name type="scientific">Candidatus Hakubella thermalkaliphila</name>
    <dbReference type="NCBI Taxonomy" id="2754717"/>
    <lineage>
        <taxon>Bacteria</taxon>
        <taxon>Bacillati</taxon>
        <taxon>Actinomycetota</taxon>
        <taxon>Actinomycetota incertae sedis</taxon>
        <taxon>Candidatus Hakubellales</taxon>
        <taxon>Candidatus Hakubellaceae</taxon>
        <taxon>Candidatus Hakubella</taxon>
    </lineage>
</organism>
<feature type="domain" description="FAD dependent oxidoreductase" evidence="1">
    <location>
        <begin position="6"/>
        <end position="41"/>
    </location>
</feature>
<name>A0A6V8PP08_9ACTN</name>
<protein>
    <recommendedName>
        <fullName evidence="7">FAD-dependent oxidoreductase 2 FAD binding domain-containing protein</fullName>
    </recommendedName>
</protein>
<evidence type="ECO:0000313" key="3">
    <source>
        <dbReference type="EMBL" id="GFP32292.1"/>
    </source>
</evidence>
<dbReference type="Pfam" id="PF21688">
    <property type="entry name" value="FAD-depend_C"/>
    <property type="match status" value="1"/>
</dbReference>
<evidence type="ECO:0008006" key="7">
    <source>
        <dbReference type="Google" id="ProtNLM"/>
    </source>
</evidence>
<sequence length="458" mass="50562">MLEKYDVIIVGAGPAGIFAALELARREDKRVLLLEKGPDIKKRHCPGRTVSCDECTCCSITNGWGGAGAFSDGKLTLSPQVGGWLGDYIGYEQLEGLISYVDEIYLKFGGQGEIHGGDPHKIVDLKRKATRAGMVLVPLRVRHLGTERCYEILENMYAYLKERVTIRTRTNVTSILTADSRVQGVATSDGDRYLCPNLIIAPGREGADWLISESRRLGLSISNNEVDIGVRLEVPASILEHLTRDFYEVKLVYYSRWFEDKVRTFCMNPYGVVCTERYGEVTTVNGHSYADEKTENTNFALLVSTGFTEPFQEPVAYGKYIARLANLLGGGIIVQRLGDLRKGHRSTEGRLAKSVVRPTLRRATPGDLSFVLPYRHLSNILEMIEAMDKIAPGLASRDTLLYGVETKFYSARLKLDSSLRTGINGLYAIGDGAGITRSLVQASISGVVAARSILNHEE</sequence>
<dbReference type="RefSeq" id="WP_176229166.1">
    <property type="nucleotide sequence ID" value="NZ_BLSB01000004.1"/>
</dbReference>
<reference evidence="5 6" key="1">
    <citation type="journal article" date="2020" name="Front. Microbiol.">
        <title>Single-cell genomics of novel Actinobacteria with the Wood-Ljungdahl pathway discovered in a serpentinizing system.</title>
        <authorList>
            <person name="Merino N."/>
            <person name="Kawai M."/>
            <person name="Boyd E.S."/>
            <person name="Colman D.R."/>
            <person name="McGlynn S.E."/>
            <person name="Nealson K.H."/>
            <person name="Kurokawa K."/>
            <person name="Hongoh Y."/>
        </authorList>
    </citation>
    <scope>NUCLEOTIDE SEQUENCE [LARGE SCALE GENOMIC DNA]</scope>
    <source>
        <strain evidence="3 5">S42</strain>
        <strain evidence="4 6">S43</strain>
    </source>
</reference>
<dbReference type="InterPro" id="IPR006076">
    <property type="entry name" value="FAD-dep_OxRdtase"/>
</dbReference>
<dbReference type="Proteomes" id="UP000576480">
    <property type="component" value="Unassembled WGS sequence"/>
</dbReference>
<evidence type="ECO:0000259" key="2">
    <source>
        <dbReference type="Pfam" id="PF21688"/>
    </source>
</evidence>
<proteinExistence type="predicted"/>